<evidence type="ECO:0000313" key="3">
    <source>
        <dbReference type="Proteomes" id="UP001219525"/>
    </source>
</evidence>
<dbReference type="PROSITE" id="PS51257">
    <property type="entry name" value="PROKAR_LIPOPROTEIN"/>
    <property type="match status" value="1"/>
</dbReference>
<evidence type="ECO:0000313" key="2">
    <source>
        <dbReference type="EMBL" id="KAJ7206368.1"/>
    </source>
</evidence>
<dbReference type="EMBL" id="JARJCW010000040">
    <property type="protein sequence ID" value="KAJ7206368.1"/>
    <property type="molecule type" value="Genomic_DNA"/>
</dbReference>
<sequence>MFSKLSLLATSLLVVSCVALGPPYPPAPSGTVNMCCAFVGDNSNIIIQAIASIEGVDITALPGLFAANCVPITSATQICSNTAVNCNINQLGACGGPVSLNFLCVLI</sequence>
<proteinExistence type="predicted"/>
<evidence type="ECO:0008006" key="4">
    <source>
        <dbReference type="Google" id="ProtNLM"/>
    </source>
</evidence>
<gene>
    <name evidence="2" type="ORF">GGX14DRAFT_397174</name>
</gene>
<feature type="chain" id="PRO_5041915742" description="Hydrophobin" evidence="1">
    <location>
        <begin position="20"/>
        <end position="107"/>
    </location>
</feature>
<keyword evidence="1" id="KW-0732">Signal</keyword>
<accession>A0AAD6YAV5</accession>
<organism evidence="2 3">
    <name type="scientific">Mycena pura</name>
    <dbReference type="NCBI Taxonomy" id="153505"/>
    <lineage>
        <taxon>Eukaryota</taxon>
        <taxon>Fungi</taxon>
        <taxon>Dikarya</taxon>
        <taxon>Basidiomycota</taxon>
        <taxon>Agaricomycotina</taxon>
        <taxon>Agaricomycetes</taxon>
        <taxon>Agaricomycetidae</taxon>
        <taxon>Agaricales</taxon>
        <taxon>Marasmiineae</taxon>
        <taxon>Mycenaceae</taxon>
        <taxon>Mycena</taxon>
    </lineage>
</organism>
<keyword evidence="3" id="KW-1185">Reference proteome</keyword>
<dbReference type="Proteomes" id="UP001219525">
    <property type="component" value="Unassembled WGS sequence"/>
</dbReference>
<dbReference type="AlphaFoldDB" id="A0AAD6YAV5"/>
<comment type="caution">
    <text evidence="2">The sequence shown here is derived from an EMBL/GenBank/DDBJ whole genome shotgun (WGS) entry which is preliminary data.</text>
</comment>
<protein>
    <recommendedName>
        <fullName evidence="4">Hydrophobin</fullName>
    </recommendedName>
</protein>
<evidence type="ECO:0000256" key="1">
    <source>
        <dbReference type="SAM" id="SignalP"/>
    </source>
</evidence>
<name>A0AAD6YAV5_9AGAR</name>
<feature type="signal peptide" evidence="1">
    <location>
        <begin position="1"/>
        <end position="19"/>
    </location>
</feature>
<reference evidence="2" key="1">
    <citation type="submission" date="2023-03" db="EMBL/GenBank/DDBJ databases">
        <title>Massive genome expansion in bonnet fungi (Mycena s.s.) driven by repeated elements and novel gene families across ecological guilds.</title>
        <authorList>
            <consortium name="Lawrence Berkeley National Laboratory"/>
            <person name="Harder C.B."/>
            <person name="Miyauchi S."/>
            <person name="Viragh M."/>
            <person name="Kuo A."/>
            <person name="Thoen E."/>
            <person name="Andreopoulos B."/>
            <person name="Lu D."/>
            <person name="Skrede I."/>
            <person name="Drula E."/>
            <person name="Henrissat B."/>
            <person name="Morin E."/>
            <person name="Kohler A."/>
            <person name="Barry K."/>
            <person name="LaButti K."/>
            <person name="Morin E."/>
            <person name="Salamov A."/>
            <person name="Lipzen A."/>
            <person name="Mereny Z."/>
            <person name="Hegedus B."/>
            <person name="Baldrian P."/>
            <person name="Stursova M."/>
            <person name="Weitz H."/>
            <person name="Taylor A."/>
            <person name="Grigoriev I.V."/>
            <person name="Nagy L.G."/>
            <person name="Martin F."/>
            <person name="Kauserud H."/>
        </authorList>
    </citation>
    <scope>NUCLEOTIDE SEQUENCE</scope>
    <source>
        <strain evidence="2">9144</strain>
    </source>
</reference>